<dbReference type="InterPro" id="IPR003661">
    <property type="entry name" value="HisK_dim/P_dom"/>
</dbReference>
<evidence type="ECO:0000313" key="12">
    <source>
        <dbReference type="Proteomes" id="UP001610063"/>
    </source>
</evidence>
<dbReference type="Gene3D" id="1.25.40.10">
    <property type="entry name" value="Tetratricopeptide repeat domain"/>
    <property type="match status" value="2"/>
</dbReference>
<keyword evidence="6" id="KW-0902">Two-component regulatory system</keyword>
<feature type="domain" description="Histidine kinase" evidence="10">
    <location>
        <begin position="397"/>
        <end position="615"/>
    </location>
</feature>
<evidence type="ECO:0000313" key="11">
    <source>
        <dbReference type="EMBL" id="MFH6986017.1"/>
    </source>
</evidence>
<accession>A0ABW7NFD4</accession>
<dbReference type="InterPro" id="IPR003594">
    <property type="entry name" value="HATPase_dom"/>
</dbReference>
<dbReference type="SMART" id="SM00028">
    <property type="entry name" value="TPR"/>
    <property type="match status" value="5"/>
</dbReference>
<dbReference type="PRINTS" id="PR00344">
    <property type="entry name" value="BCTRLSENSOR"/>
</dbReference>
<dbReference type="PROSITE" id="PS50109">
    <property type="entry name" value="HIS_KIN"/>
    <property type="match status" value="1"/>
</dbReference>
<dbReference type="Pfam" id="PF02518">
    <property type="entry name" value="HATPase_c"/>
    <property type="match status" value="1"/>
</dbReference>
<sequence length="616" mass="69602">MTTRFTLLLLLTLLLSSCVRASDKLDSLKGISLQNMDYEEKIKVLKSILLHSVNNDDSTIFYGNRLLQEAQEADHSNKFWANVYLGQAYKSQGSYESALEYLFEALRIGEHLTKKDVAMVNSLIGTLYGKIGDVEKLAHYFSLCIGQYETGDHQDSIRQVIAYNNLAEGYYNNDYLDSSLKYYQKAEFFAQELKREYLTKVITGNIGMVNARLGNLDLAEEQLSNALEYKSSMGNDAGTITTYQFHLADVYFQKNQIKQARDLVEEALALAHQRGLKEQISDGSLKMSEFYTHVGDFEKALQFYQQHIVYRDSIRNLAMIQNLADMRTRYEVGQKQAEVDVLTAEKRIQQLIMVVIGAFALVLVVLAGIIYKYYQTKSRINRELESLNQTKDKFFSIISHDLRGPVSSFFGISRMIKFLVQTKETDQLMVIADDIDESVERLSNLLDNLLTWAMQQQGHFPNNPERLGLGEMAEEIVKTLGNMAKAKNVELSTRVEENLEVWADKNMTMTILRNLVNNALKFTPEKGQVRISAKTVNGLAVIRIADSGVGIPKSKLDTLFKFHDKKSTYGTAGEKGLGLGLQLVHEFVEMNGGSIDVETAESMGTTFIVRLPLPIS</sequence>
<dbReference type="InterPro" id="IPR011990">
    <property type="entry name" value="TPR-like_helical_dom_sf"/>
</dbReference>
<protein>
    <recommendedName>
        <fullName evidence="2">histidine kinase</fullName>
        <ecNumber evidence="2">2.7.13.3</ecNumber>
    </recommendedName>
</protein>
<feature type="transmembrane region" description="Helical" evidence="8">
    <location>
        <begin position="351"/>
        <end position="374"/>
    </location>
</feature>
<keyword evidence="11" id="KW-0067">ATP-binding</keyword>
<dbReference type="SUPFAM" id="SSF47384">
    <property type="entry name" value="Homodimeric domain of signal transducing histidine kinase"/>
    <property type="match status" value="1"/>
</dbReference>
<comment type="caution">
    <text evidence="11">The sequence shown here is derived from an EMBL/GenBank/DDBJ whole genome shotgun (WGS) entry which is preliminary data.</text>
</comment>
<keyword evidence="8" id="KW-0472">Membrane</keyword>
<feature type="chain" id="PRO_5047110115" description="histidine kinase" evidence="9">
    <location>
        <begin position="22"/>
        <end position="616"/>
    </location>
</feature>
<dbReference type="SUPFAM" id="SSF48452">
    <property type="entry name" value="TPR-like"/>
    <property type="match status" value="2"/>
</dbReference>
<dbReference type="Gene3D" id="1.10.287.130">
    <property type="match status" value="1"/>
</dbReference>
<evidence type="ECO:0000256" key="1">
    <source>
        <dbReference type="ARBA" id="ARBA00000085"/>
    </source>
</evidence>
<gene>
    <name evidence="11" type="ORF">ACHKAR_21360</name>
</gene>
<dbReference type="InterPro" id="IPR036097">
    <property type="entry name" value="HisK_dim/P_sf"/>
</dbReference>
<dbReference type="RefSeq" id="WP_395419493.1">
    <property type="nucleotide sequence ID" value="NZ_JBIPKE010000020.1"/>
</dbReference>
<dbReference type="PROSITE" id="PS50005">
    <property type="entry name" value="TPR"/>
    <property type="match status" value="1"/>
</dbReference>
<dbReference type="Pfam" id="PF00512">
    <property type="entry name" value="HisKA"/>
    <property type="match status" value="1"/>
</dbReference>
<dbReference type="Pfam" id="PF13424">
    <property type="entry name" value="TPR_12"/>
    <property type="match status" value="1"/>
</dbReference>
<evidence type="ECO:0000259" key="10">
    <source>
        <dbReference type="PROSITE" id="PS50109"/>
    </source>
</evidence>
<dbReference type="CDD" id="cd00082">
    <property type="entry name" value="HisKA"/>
    <property type="match status" value="1"/>
</dbReference>
<evidence type="ECO:0000256" key="5">
    <source>
        <dbReference type="ARBA" id="ARBA00022777"/>
    </source>
</evidence>
<dbReference type="GO" id="GO:0005524">
    <property type="term" value="F:ATP binding"/>
    <property type="evidence" value="ECO:0007669"/>
    <property type="project" value="UniProtKB-KW"/>
</dbReference>
<proteinExistence type="predicted"/>
<keyword evidence="3" id="KW-0597">Phosphoprotein</keyword>
<dbReference type="SUPFAM" id="SSF55874">
    <property type="entry name" value="ATPase domain of HSP90 chaperone/DNA topoisomerase II/histidine kinase"/>
    <property type="match status" value="1"/>
</dbReference>
<dbReference type="PROSITE" id="PS51257">
    <property type="entry name" value="PROKAR_LIPOPROTEIN"/>
    <property type="match status" value="1"/>
</dbReference>
<dbReference type="SMART" id="SM00388">
    <property type="entry name" value="HisKA"/>
    <property type="match status" value="1"/>
</dbReference>
<keyword evidence="9" id="KW-0732">Signal</keyword>
<evidence type="ECO:0000256" key="7">
    <source>
        <dbReference type="PROSITE-ProRule" id="PRU00339"/>
    </source>
</evidence>
<dbReference type="InterPro" id="IPR005467">
    <property type="entry name" value="His_kinase_dom"/>
</dbReference>
<evidence type="ECO:0000256" key="6">
    <source>
        <dbReference type="ARBA" id="ARBA00023012"/>
    </source>
</evidence>
<dbReference type="PANTHER" id="PTHR43711:SF28">
    <property type="entry name" value="SENSOR HISTIDINE KINASE YXDK"/>
    <property type="match status" value="1"/>
</dbReference>
<comment type="catalytic activity">
    <reaction evidence="1">
        <text>ATP + protein L-histidine = ADP + protein N-phospho-L-histidine.</text>
        <dbReference type="EC" id="2.7.13.3"/>
    </reaction>
</comment>
<dbReference type="InterPro" id="IPR050736">
    <property type="entry name" value="Sensor_HK_Regulatory"/>
</dbReference>
<dbReference type="InterPro" id="IPR019734">
    <property type="entry name" value="TPR_rpt"/>
</dbReference>
<dbReference type="SMART" id="SM00387">
    <property type="entry name" value="HATPase_c"/>
    <property type="match status" value="1"/>
</dbReference>
<dbReference type="InterPro" id="IPR004358">
    <property type="entry name" value="Sig_transdc_His_kin-like_C"/>
</dbReference>
<evidence type="ECO:0000256" key="9">
    <source>
        <dbReference type="SAM" id="SignalP"/>
    </source>
</evidence>
<dbReference type="Proteomes" id="UP001610063">
    <property type="component" value="Unassembled WGS sequence"/>
</dbReference>
<dbReference type="PANTHER" id="PTHR43711">
    <property type="entry name" value="TWO-COMPONENT HISTIDINE KINASE"/>
    <property type="match status" value="1"/>
</dbReference>
<keyword evidence="8" id="KW-0812">Transmembrane</keyword>
<dbReference type="EMBL" id="JBIPKE010000020">
    <property type="protein sequence ID" value="MFH6986017.1"/>
    <property type="molecule type" value="Genomic_DNA"/>
</dbReference>
<reference evidence="11 12" key="1">
    <citation type="journal article" date="2013" name="Int. J. Syst. Evol. Microbiol.">
        <title>Marinoscillum luteum sp. nov., isolated from marine sediment.</title>
        <authorList>
            <person name="Cha I.T."/>
            <person name="Park S.J."/>
            <person name="Kim S.J."/>
            <person name="Kim J.G."/>
            <person name="Jung M.Y."/>
            <person name="Shin K.S."/>
            <person name="Kwon K.K."/>
            <person name="Yang S.H."/>
            <person name="Seo Y.S."/>
            <person name="Rhee S.K."/>
        </authorList>
    </citation>
    <scope>NUCLEOTIDE SEQUENCE [LARGE SCALE GENOMIC DNA]</scope>
    <source>
        <strain evidence="11 12">KCTC 23939</strain>
    </source>
</reference>
<evidence type="ECO:0000256" key="8">
    <source>
        <dbReference type="SAM" id="Phobius"/>
    </source>
</evidence>
<keyword evidence="11" id="KW-0547">Nucleotide-binding</keyword>
<dbReference type="CDD" id="cd00075">
    <property type="entry name" value="HATPase"/>
    <property type="match status" value="1"/>
</dbReference>
<organism evidence="11 12">
    <name type="scientific">Marinoscillum luteum</name>
    <dbReference type="NCBI Taxonomy" id="861051"/>
    <lineage>
        <taxon>Bacteria</taxon>
        <taxon>Pseudomonadati</taxon>
        <taxon>Bacteroidota</taxon>
        <taxon>Cytophagia</taxon>
        <taxon>Cytophagales</taxon>
        <taxon>Reichenbachiellaceae</taxon>
        <taxon>Marinoscillum</taxon>
    </lineage>
</organism>
<keyword evidence="4" id="KW-0808">Transferase</keyword>
<keyword evidence="12" id="KW-1185">Reference proteome</keyword>
<evidence type="ECO:0000256" key="4">
    <source>
        <dbReference type="ARBA" id="ARBA00022679"/>
    </source>
</evidence>
<keyword evidence="7" id="KW-0802">TPR repeat</keyword>
<dbReference type="Gene3D" id="3.30.565.10">
    <property type="entry name" value="Histidine kinase-like ATPase, C-terminal domain"/>
    <property type="match status" value="1"/>
</dbReference>
<keyword evidence="5" id="KW-0418">Kinase</keyword>
<dbReference type="EC" id="2.7.13.3" evidence="2"/>
<name>A0ABW7NFD4_9BACT</name>
<feature type="repeat" description="TPR" evidence="7">
    <location>
        <begin position="79"/>
        <end position="112"/>
    </location>
</feature>
<dbReference type="InterPro" id="IPR036890">
    <property type="entry name" value="HATPase_C_sf"/>
</dbReference>
<evidence type="ECO:0000256" key="3">
    <source>
        <dbReference type="ARBA" id="ARBA00022553"/>
    </source>
</evidence>
<evidence type="ECO:0000256" key="2">
    <source>
        <dbReference type="ARBA" id="ARBA00012438"/>
    </source>
</evidence>
<keyword evidence="8" id="KW-1133">Transmembrane helix</keyword>
<feature type="signal peptide" evidence="9">
    <location>
        <begin position="1"/>
        <end position="21"/>
    </location>
</feature>